<feature type="transmembrane region" description="Helical" evidence="1">
    <location>
        <begin position="183"/>
        <end position="202"/>
    </location>
</feature>
<reference evidence="4" key="1">
    <citation type="journal article" date="2019" name="Int. J. Syst. Evol. Microbiol.">
        <title>The Global Catalogue of Microorganisms (GCM) 10K type strain sequencing project: providing services to taxonomists for standard genome sequencing and annotation.</title>
        <authorList>
            <consortium name="The Broad Institute Genomics Platform"/>
            <consortium name="The Broad Institute Genome Sequencing Center for Infectious Disease"/>
            <person name="Wu L."/>
            <person name="Ma J."/>
        </authorList>
    </citation>
    <scope>NUCLEOTIDE SEQUENCE [LARGE SCALE GENOMIC DNA]</scope>
    <source>
        <strain evidence="4">CCUG 54523</strain>
    </source>
</reference>
<feature type="transmembrane region" description="Helical" evidence="1">
    <location>
        <begin position="153"/>
        <end position="176"/>
    </location>
</feature>
<dbReference type="EMBL" id="JBHTII010000002">
    <property type="protein sequence ID" value="MFD0791857.1"/>
    <property type="molecule type" value="Genomic_DNA"/>
</dbReference>
<keyword evidence="1" id="KW-1133">Transmembrane helix</keyword>
<organism evidence="3 4">
    <name type="scientific">Microbacterium insulae</name>
    <dbReference type="NCBI Taxonomy" id="483014"/>
    <lineage>
        <taxon>Bacteria</taxon>
        <taxon>Bacillati</taxon>
        <taxon>Actinomycetota</taxon>
        <taxon>Actinomycetes</taxon>
        <taxon>Micrococcales</taxon>
        <taxon>Microbacteriaceae</taxon>
        <taxon>Microbacterium</taxon>
    </lineage>
</organism>
<protein>
    <submittedName>
        <fullName evidence="3">CPBP family intramembrane glutamic endopeptidase</fullName>
        <ecNumber evidence="3">3.4.-.-</ecNumber>
    </submittedName>
</protein>
<keyword evidence="1" id="KW-0812">Transmembrane</keyword>
<keyword evidence="4" id="KW-1185">Reference proteome</keyword>
<evidence type="ECO:0000313" key="3">
    <source>
        <dbReference type="EMBL" id="MFD0791857.1"/>
    </source>
</evidence>
<dbReference type="Pfam" id="PF02517">
    <property type="entry name" value="Rce1-like"/>
    <property type="match status" value="1"/>
</dbReference>
<keyword evidence="1" id="KW-0472">Membrane</keyword>
<feature type="transmembrane region" description="Helical" evidence="1">
    <location>
        <begin position="269"/>
        <end position="288"/>
    </location>
</feature>
<dbReference type="Proteomes" id="UP001597055">
    <property type="component" value="Unassembled WGS sequence"/>
</dbReference>
<evidence type="ECO:0000259" key="2">
    <source>
        <dbReference type="Pfam" id="PF02517"/>
    </source>
</evidence>
<comment type="caution">
    <text evidence="3">The sequence shown here is derived from an EMBL/GenBank/DDBJ whole genome shotgun (WGS) entry which is preliminary data.</text>
</comment>
<evidence type="ECO:0000256" key="1">
    <source>
        <dbReference type="SAM" id="Phobius"/>
    </source>
</evidence>
<feature type="transmembrane region" description="Helical" evidence="1">
    <location>
        <begin position="36"/>
        <end position="53"/>
    </location>
</feature>
<dbReference type="RefSeq" id="WP_204979585.1">
    <property type="nucleotide sequence ID" value="NZ_JBHTII010000002.1"/>
</dbReference>
<evidence type="ECO:0000313" key="4">
    <source>
        <dbReference type="Proteomes" id="UP001597055"/>
    </source>
</evidence>
<keyword evidence="3" id="KW-0378">Hydrolase</keyword>
<gene>
    <name evidence="3" type="ORF">ACFQ0P_15795</name>
</gene>
<accession>A0ABW3ALI4</accession>
<name>A0ABW3ALI4_9MICO</name>
<feature type="domain" description="CAAX prenyl protease 2/Lysostaphin resistance protein A-like" evidence="2">
    <location>
        <begin position="190"/>
        <end position="280"/>
    </location>
</feature>
<dbReference type="EC" id="3.4.-.-" evidence="3"/>
<proteinExistence type="predicted"/>
<dbReference type="GO" id="GO:0016787">
    <property type="term" value="F:hydrolase activity"/>
    <property type="evidence" value="ECO:0007669"/>
    <property type="project" value="UniProtKB-KW"/>
</dbReference>
<sequence>MGSPAAIRVAWIALCLASSIPAIVFAELTGAVPPWLWVVQLVVVAAVLGASLLHRAARRLWRFAVVLIALLLLLQVAPLLHPVWMPLQALLGGSPFDARMQPEQTAKVATSVVMVGLLLLLGLKRRDFFLAVGSLKAPIKPAPLLGFPHRDPWYRFGLIWGFGIAFALFAVPYVMIRPSGEDLLVVVPALPSIVVYAAVNALNEEVTYRAPLLATLEPAVGSTQAMWQTAVFFGVAHYFGTPGGLMGAALAVFMGWILSKAMVETRGLFWPWFIHFLSDVAIFVFLALDLLT</sequence>
<feature type="transmembrane region" description="Helical" evidence="1">
    <location>
        <begin position="235"/>
        <end position="257"/>
    </location>
</feature>
<feature type="transmembrane region" description="Helical" evidence="1">
    <location>
        <begin position="60"/>
        <end position="84"/>
    </location>
</feature>
<feature type="transmembrane region" description="Helical" evidence="1">
    <location>
        <begin position="104"/>
        <end position="121"/>
    </location>
</feature>
<dbReference type="InterPro" id="IPR003675">
    <property type="entry name" value="Rce1/LyrA-like_dom"/>
</dbReference>